<sequence>MIAVARVIREHRGSVVRTLRETFGVGISDLGDGLTWGEARDLLEEASADPGTHLGAKLAGWSYPATTRQLLSLIAELGPKTSKKLVPWVLPDPRRSTTTADAAEVAAAQADMEAGLVFAD</sequence>
<dbReference type="RefSeq" id="WP_151458896.1">
    <property type="nucleotide sequence ID" value="NZ_WAAO01000001.1"/>
</dbReference>
<dbReference type="GeneID" id="77475995"/>
<evidence type="ECO:0000313" key="2">
    <source>
        <dbReference type="Proteomes" id="UP000478836"/>
    </source>
</evidence>
<evidence type="ECO:0000313" key="1">
    <source>
        <dbReference type="EMBL" id="KAB1867338.1"/>
    </source>
</evidence>
<accession>A0ABQ6VAP0</accession>
<proteinExistence type="predicted"/>
<reference evidence="2" key="1">
    <citation type="submission" date="2019-09" db="EMBL/GenBank/DDBJ databases">
        <title>Whole genome sequencing of Microbacterium maritypicum.</title>
        <authorList>
            <person name="Lenchi N."/>
        </authorList>
    </citation>
    <scope>NUCLEOTIDE SEQUENCE [LARGE SCALE GENOMIC DNA]</scope>
    <source>
        <strain evidence="2">G1</strain>
    </source>
</reference>
<gene>
    <name evidence="1" type="ORF">F6A08_06005</name>
</gene>
<name>A0ABQ6VAP0_9MICO</name>
<dbReference type="Proteomes" id="UP000478836">
    <property type="component" value="Unassembled WGS sequence"/>
</dbReference>
<protein>
    <recommendedName>
        <fullName evidence="3">DUF222 domain-containing protein</fullName>
    </recommendedName>
</protein>
<organism evidence="1 2">
    <name type="scientific">Microbacterium algeriense</name>
    <dbReference type="NCBI Taxonomy" id="2615184"/>
    <lineage>
        <taxon>Bacteria</taxon>
        <taxon>Bacillati</taxon>
        <taxon>Actinomycetota</taxon>
        <taxon>Actinomycetes</taxon>
        <taxon>Micrococcales</taxon>
        <taxon>Microbacteriaceae</taxon>
        <taxon>Microbacterium</taxon>
    </lineage>
</organism>
<dbReference type="EMBL" id="WAAO01000001">
    <property type="protein sequence ID" value="KAB1867338.1"/>
    <property type="molecule type" value="Genomic_DNA"/>
</dbReference>
<keyword evidence="2" id="KW-1185">Reference proteome</keyword>
<evidence type="ECO:0008006" key="3">
    <source>
        <dbReference type="Google" id="ProtNLM"/>
    </source>
</evidence>
<comment type="caution">
    <text evidence="1">The sequence shown here is derived from an EMBL/GenBank/DDBJ whole genome shotgun (WGS) entry which is preliminary data.</text>
</comment>